<evidence type="ECO:0000256" key="1">
    <source>
        <dbReference type="SAM" id="MobiDB-lite"/>
    </source>
</evidence>
<comment type="caution">
    <text evidence="2">The sequence shown here is derived from an EMBL/GenBank/DDBJ whole genome shotgun (WGS) entry which is preliminary data.</text>
</comment>
<proteinExistence type="predicted"/>
<sequence>MRLPLGCEEERGSHQEGTGTNLFVDCSTGFSIGSSISRSSGTPKVKKAGRNRPPKRFRRQQLSADIGSAASMRLPLGCEEERGSHQEGTGANLFVDCSTVFSIGSSISRSSGTPKVKKAGRNRPPKRFCRQQLSSAIFLLVKKLSGSYNTAMDVAVDVIKEDTERLRCALPKCEVLEFVNNGQFLFLEDGVDLATILKIAYYYRRGKKLDYIYDYTLPTPFELKEFEQSQRLLTAVVLVFLSTLVNGTIERTLGGIPLTGPVLYVGNHIFLDLELRPAAIHFLKKRNIIFCGLAHPLMFAKKIGSKLPDMQMFLTVRIIGAVPVSNMNFYKLLRSKAHGVLYPEDVCAALHRKVVNSFCFLHVWL</sequence>
<evidence type="ECO:0000313" key="3">
    <source>
        <dbReference type="Proteomes" id="UP000712600"/>
    </source>
</evidence>
<evidence type="ECO:0000313" key="2">
    <source>
        <dbReference type="EMBL" id="KAF3486920.1"/>
    </source>
</evidence>
<feature type="compositionally biased region" description="Basic residues" evidence="1">
    <location>
        <begin position="44"/>
        <end position="59"/>
    </location>
</feature>
<dbReference type="EMBL" id="QGKX02002183">
    <property type="protein sequence ID" value="KAF3486920.1"/>
    <property type="molecule type" value="Genomic_DNA"/>
</dbReference>
<dbReference type="PANTHER" id="PTHR22753">
    <property type="entry name" value="TRANSMEMBRANE PROTEIN 68"/>
    <property type="match status" value="1"/>
</dbReference>
<reference evidence="2" key="1">
    <citation type="submission" date="2019-12" db="EMBL/GenBank/DDBJ databases">
        <title>Genome sequencing and annotation of Brassica cretica.</title>
        <authorList>
            <person name="Studholme D.J."/>
            <person name="Sarris P."/>
        </authorList>
    </citation>
    <scope>NUCLEOTIDE SEQUENCE</scope>
    <source>
        <strain evidence="2">PFS-109/04</strain>
        <tissue evidence="2">Leaf</tissue>
    </source>
</reference>
<dbReference type="Proteomes" id="UP000712600">
    <property type="component" value="Unassembled WGS sequence"/>
</dbReference>
<gene>
    <name evidence="2" type="ORF">F2Q69_00053504</name>
</gene>
<organism evidence="2 3">
    <name type="scientific">Brassica cretica</name>
    <name type="common">Mustard</name>
    <dbReference type="NCBI Taxonomy" id="69181"/>
    <lineage>
        <taxon>Eukaryota</taxon>
        <taxon>Viridiplantae</taxon>
        <taxon>Streptophyta</taxon>
        <taxon>Embryophyta</taxon>
        <taxon>Tracheophyta</taxon>
        <taxon>Spermatophyta</taxon>
        <taxon>Magnoliopsida</taxon>
        <taxon>eudicotyledons</taxon>
        <taxon>Gunneridae</taxon>
        <taxon>Pentapetalae</taxon>
        <taxon>rosids</taxon>
        <taxon>malvids</taxon>
        <taxon>Brassicales</taxon>
        <taxon>Brassicaceae</taxon>
        <taxon>Brassiceae</taxon>
        <taxon>Brassica</taxon>
    </lineage>
</organism>
<dbReference type="PANTHER" id="PTHR22753:SF36">
    <property type="entry name" value="ESTERASE_LIPASE_THIOESTERASE FAMILY PROTEIN"/>
    <property type="match status" value="1"/>
</dbReference>
<protein>
    <submittedName>
        <fullName evidence="2">Uncharacterized protein</fullName>
    </submittedName>
</protein>
<accession>A0A8S9N2E8</accession>
<name>A0A8S9N2E8_BRACR</name>
<feature type="region of interest" description="Disordered" evidence="1">
    <location>
        <begin position="34"/>
        <end position="59"/>
    </location>
</feature>
<dbReference type="GO" id="GO:0016020">
    <property type="term" value="C:membrane"/>
    <property type="evidence" value="ECO:0007669"/>
    <property type="project" value="TreeGrafter"/>
</dbReference>
<dbReference type="AlphaFoldDB" id="A0A8S9N2E8"/>